<dbReference type="PROSITE" id="PS00623">
    <property type="entry name" value="GMC_OXRED_1"/>
    <property type="match status" value="1"/>
</dbReference>
<comment type="cofactor">
    <cofactor evidence="1 5">
        <name>FAD</name>
        <dbReference type="ChEBI" id="CHEBI:57692"/>
    </cofactor>
</comment>
<evidence type="ECO:0000259" key="8">
    <source>
        <dbReference type="PROSITE" id="PS00624"/>
    </source>
</evidence>
<dbReference type="GO" id="GO:0050660">
    <property type="term" value="F:flavin adenine dinucleotide binding"/>
    <property type="evidence" value="ECO:0007669"/>
    <property type="project" value="InterPro"/>
</dbReference>
<protein>
    <submittedName>
        <fullName evidence="9">GMC oxidoreductase</fullName>
    </submittedName>
</protein>
<dbReference type="PANTHER" id="PTHR11552">
    <property type="entry name" value="GLUCOSE-METHANOL-CHOLINE GMC OXIDOREDUCTASE"/>
    <property type="match status" value="1"/>
</dbReference>
<keyword evidence="4 5" id="KW-0274">FAD</keyword>
<dbReference type="STRING" id="1654360.EA58_01270"/>
<dbReference type="RefSeq" id="WP_036747988.1">
    <property type="nucleotide sequence ID" value="NZ_JAGSGC010000011.1"/>
</dbReference>
<accession>A0A066RW08</accession>
<comment type="similarity">
    <text evidence="2 6">Belongs to the GMC oxidoreductase family.</text>
</comment>
<dbReference type="AlphaFoldDB" id="A0A066RW08"/>
<dbReference type="InterPro" id="IPR000172">
    <property type="entry name" value="GMC_OxRdtase_N"/>
</dbReference>
<dbReference type="PANTHER" id="PTHR11552:SF147">
    <property type="entry name" value="CHOLINE DEHYDROGENASE, MITOCHONDRIAL"/>
    <property type="match status" value="1"/>
</dbReference>
<dbReference type="InterPro" id="IPR012132">
    <property type="entry name" value="GMC_OxRdtase"/>
</dbReference>
<feature type="binding site" evidence="5">
    <location>
        <position position="85"/>
    </location>
    <ligand>
        <name>FAD</name>
        <dbReference type="ChEBI" id="CHEBI:57692"/>
    </ligand>
</feature>
<sequence length="547" mass="59750">MDSHYDYIVIGAGSAGCVLANRLSANGTDSVLVLEAGPSEKTPMVSTPGAFACFMFSKKYNWAYNAKSDPTLRQGQPVFVPRGKVLGGSSSVNAMLYVRGQREDYDHWASLGNQGWGFNDMLHYFKKAECNVRGSDAFHGDRGPLYVSDLPAQFPLNHVFVKAGQQAGFPYNADFNGPVQEGIGFYQYTIKDGQRCGAARSYLRPAMARTNLTVLTEARVKNIVIDKKQAVAVTFIKNGLVHTVHAKREILLSGGAINSPQLLMLSGIGDRDHLTEHGIDCQHHLPGVGHNLQEHVDACVLVRSKKKDGVTASVGGVLRMVPDALKYLLKKEGKLACPITEAGGFLKSRDELDRPDIQLHMLPLLFDDSGRNLSLMSQHGYSCHVCVLRPKSTGRVMLKSADPMTEPEIDFNFFAHEEDKQVLVNGVRQLRKILAAPAFDAYRADELAPGIEAESDEAIFEKIKQHIGLVYHPVGTCKMGHDPMAVVDDQLRVHGMKNLRVVDASMMPTLISGNTNAPTIAIAEKAADMILSQQSIETHTNAALTTA</sequence>
<dbReference type="GO" id="GO:0016614">
    <property type="term" value="F:oxidoreductase activity, acting on CH-OH group of donors"/>
    <property type="evidence" value="ECO:0007669"/>
    <property type="project" value="InterPro"/>
</dbReference>
<organism evidence="9 10">
    <name type="scientific">Photobacterium galatheae</name>
    <dbReference type="NCBI Taxonomy" id="1654360"/>
    <lineage>
        <taxon>Bacteria</taxon>
        <taxon>Pseudomonadati</taxon>
        <taxon>Pseudomonadota</taxon>
        <taxon>Gammaproteobacteria</taxon>
        <taxon>Vibrionales</taxon>
        <taxon>Vibrionaceae</taxon>
        <taxon>Photobacterium</taxon>
    </lineage>
</organism>
<keyword evidence="3 6" id="KW-0285">Flavoprotein</keyword>
<proteinExistence type="inferred from homology"/>
<evidence type="ECO:0000259" key="7">
    <source>
        <dbReference type="PROSITE" id="PS00623"/>
    </source>
</evidence>
<name>A0A066RW08_9GAMM</name>
<evidence type="ECO:0000313" key="9">
    <source>
        <dbReference type="EMBL" id="KDM93271.1"/>
    </source>
</evidence>
<dbReference type="PIRSF" id="PIRSF000137">
    <property type="entry name" value="Alcohol_oxidase"/>
    <property type="match status" value="1"/>
</dbReference>
<comment type="caution">
    <text evidence="9">The sequence shown here is derived from an EMBL/GenBank/DDBJ whole genome shotgun (WGS) entry which is preliminary data.</text>
</comment>
<evidence type="ECO:0000256" key="1">
    <source>
        <dbReference type="ARBA" id="ARBA00001974"/>
    </source>
</evidence>
<dbReference type="NCBIfam" id="NF002550">
    <property type="entry name" value="PRK02106.1"/>
    <property type="match status" value="1"/>
</dbReference>
<dbReference type="Gene3D" id="3.30.560.10">
    <property type="entry name" value="Glucose Oxidase, domain 3"/>
    <property type="match status" value="1"/>
</dbReference>
<evidence type="ECO:0000256" key="2">
    <source>
        <dbReference type="ARBA" id="ARBA00010790"/>
    </source>
</evidence>
<dbReference type="Gene3D" id="3.50.50.60">
    <property type="entry name" value="FAD/NAD(P)-binding domain"/>
    <property type="match status" value="1"/>
</dbReference>
<feature type="domain" description="Glucose-methanol-choline oxidoreductase N-terminal" evidence="7">
    <location>
        <begin position="83"/>
        <end position="106"/>
    </location>
</feature>
<evidence type="ECO:0000256" key="4">
    <source>
        <dbReference type="ARBA" id="ARBA00022827"/>
    </source>
</evidence>
<dbReference type="Proteomes" id="UP000027192">
    <property type="component" value="Unassembled WGS sequence"/>
</dbReference>
<evidence type="ECO:0000256" key="5">
    <source>
        <dbReference type="PIRSR" id="PIRSR000137-2"/>
    </source>
</evidence>
<reference evidence="9 10" key="1">
    <citation type="submission" date="2014-04" db="EMBL/GenBank/DDBJ databases">
        <title>Draft genome sequence of Photobacterium halotolerans S2753: a solonamide, ngercheumicin and holomycin producer.</title>
        <authorList>
            <person name="Machado H.R."/>
            <person name="Gram L."/>
        </authorList>
    </citation>
    <scope>NUCLEOTIDE SEQUENCE [LARGE SCALE GENOMIC DNA]</scope>
    <source>
        <strain evidence="9 10">S2753</strain>
    </source>
</reference>
<dbReference type="InterPro" id="IPR036188">
    <property type="entry name" value="FAD/NAD-bd_sf"/>
</dbReference>
<dbReference type="InterPro" id="IPR007867">
    <property type="entry name" value="GMC_OxRtase_C"/>
</dbReference>
<feature type="domain" description="Glucose-methanol-choline oxidoreductase N-terminal" evidence="8">
    <location>
        <begin position="255"/>
        <end position="269"/>
    </location>
</feature>
<gene>
    <name evidence="9" type="ORF">EA58_01270</name>
</gene>
<dbReference type="EMBL" id="JMIB01000003">
    <property type="protein sequence ID" value="KDM93271.1"/>
    <property type="molecule type" value="Genomic_DNA"/>
</dbReference>
<evidence type="ECO:0000256" key="6">
    <source>
        <dbReference type="RuleBase" id="RU003968"/>
    </source>
</evidence>
<evidence type="ECO:0000313" key="10">
    <source>
        <dbReference type="Proteomes" id="UP000027192"/>
    </source>
</evidence>
<dbReference type="Pfam" id="PF00732">
    <property type="entry name" value="GMC_oxred_N"/>
    <property type="match status" value="1"/>
</dbReference>
<feature type="binding site" evidence="5">
    <location>
        <position position="220"/>
    </location>
    <ligand>
        <name>FAD</name>
        <dbReference type="ChEBI" id="CHEBI:57692"/>
    </ligand>
</feature>
<dbReference type="PROSITE" id="PS00624">
    <property type="entry name" value="GMC_OXRED_2"/>
    <property type="match status" value="1"/>
</dbReference>
<evidence type="ECO:0000256" key="3">
    <source>
        <dbReference type="ARBA" id="ARBA00022630"/>
    </source>
</evidence>
<dbReference type="Pfam" id="PF05199">
    <property type="entry name" value="GMC_oxred_C"/>
    <property type="match status" value="1"/>
</dbReference>
<dbReference type="OrthoDB" id="9785276at2"/>
<dbReference type="SUPFAM" id="SSF54373">
    <property type="entry name" value="FAD-linked reductases, C-terminal domain"/>
    <property type="match status" value="1"/>
</dbReference>
<dbReference type="SUPFAM" id="SSF51905">
    <property type="entry name" value="FAD/NAD(P)-binding domain"/>
    <property type="match status" value="1"/>
</dbReference>
<keyword evidence="10" id="KW-1185">Reference proteome</keyword>